<keyword evidence="7" id="KW-0539">Nucleus</keyword>
<dbReference type="Proteomes" id="UP000094444">
    <property type="component" value="Unassembled WGS sequence"/>
</dbReference>
<comment type="function">
    <text evidence="1">Putative transcription factor.</text>
</comment>
<dbReference type="InterPro" id="IPR050936">
    <property type="entry name" value="AP-1-like"/>
</dbReference>
<sequence length="224" mass="24723">MEDVSLFLDAPSPSHSYLYTFTDRDQFIDASRSETQSSATSPVCVLTHDQPVPIADLMQYDMTFSRDLSGSDTMPSPDAEGEDASLSPHGQTSTAKPAAAKRKRENRYKNAPPSVLSRRRAQNRASQRAYRERKDQRIKDLEQMLNDAKARNDVLSQAYADLQAEYLKLKASTVSEQQIPTSYHAAGHPPTGHLGGYVDPSMSAMHVGSDMDAYLYPAVGAFSM</sequence>
<dbReference type="InParanoid" id="A0A2P5IDI2"/>
<comment type="caution">
    <text evidence="11">The sequence shown here is derived from an EMBL/GenBank/DDBJ whole genome shotgun (WGS) entry which is preliminary data.</text>
</comment>
<keyword evidence="12" id="KW-1185">Reference proteome</keyword>
<evidence type="ECO:0000256" key="9">
    <source>
        <dbReference type="SAM" id="MobiDB-lite"/>
    </source>
</evidence>
<feature type="region of interest" description="Disordered" evidence="9">
    <location>
        <begin position="66"/>
        <end position="137"/>
    </location>
</feature>
<gene>
    <name evidence="11" type="ORF">DHEL01_v201049</name>
</gene>
<dbReference type="CDD" id="cd14688">
    <property type="entry name" value="bZIP_YAP"/>
    <property type="match status" value="1"/>
</dbReference>
<comment type="subcellular location">
    <subcellularLocation>
        <location evidence="2">Nucleus</location>
    </subcellularLocation>
</comment>
<feature type="domain" description="BZIP" evidence="10">
    <location>
        <begin position="118"/>
        <end position="170"/>
    </location>
</feature>
<comment type="similarity">
    <text evidence="3">Belongs to the bZIP family.</text>
</comment>
<dbReference type="PROSITE" id="PS50217">
    <property type="entry name" value="BZIP"/>
    <property type="match status" value="1"/>
</dbReference>
<reference evidence="11" key="1">
    <citation type="submission" date="2017-09" db="EMBL/GenBank/DDBJ databases">
        <title>Polyketide synthases of a Diaporthe helianthi virulent isolate.</title>
        <authorList>
            <person name="Baroncelli R."/>
        </authorList>
    </citation>
    <scope>NUCLEOTIDE SEQUENCE [LARGE SCALE GENOMIC DNA]</scope>
    <source>
        <strain evidence="11">7/96</strain>
    </source>
</reference>
<dbReference type="PROSITE" id="PS00036">
    <property type="entry name" value="BZIP_BASIC"/>
    <property type="match status" value="1"/>
</dbReference>
<dbReference type="InterPro" id="IPR046347">
    <property type="entry name" value="bZIP_sf"/>
</dbReference>
<dbReference type="SUPFAM" id="SSF57959">
    <property type="entry name" value="Leucine zipper domain"/>
    <property type="match status" value="1"/>
</dbReference>
<evidence type="ECO:0000259" key="10">
    <source>
        <dbReference type="PROSITE" id="PS50217"/>
    </source>
</evidence>
<dbReference type="SMART" id="SM00338">
    <property type="entry name" value="BRLZ"/>
    <property type="match status" value="1"/>
</dbReference>
<keyword evidence="4" id="KW-0805">Transcription regulation</keyword>
<dbReference type="STRING" id="158607.A0A2P5IDI2"/>
<evidence type="ECO:0000256" key="4">
    <source>
        <dbReference type="ARBA" id="ARBA00023015"/>
    </source>
</evidence>
<dbReference type="OrthoDB" id="2593073at2759"/>
<dbReference type="EMBL" id="MAVT02000044">
    <property type="protein sequence ID" value="POS80548.1"/>
    <property type="molecule type" value="Genomic_DNA"/>
</dbReference>
<dbReference type="Gene3D" id="1.20.5.170">
    <property type="match status" value="1"/>
</dbReference>
<evidence type="ECO:0000256" key="1">
    <source>
        <dbReference type="ARBA" id="ARBA00004049"/>
    </source>
</evidence>
<name>A0A2P5IDI2_DIAHE</name>
<evidence type="ECO:0000256" key="6">
    <source>
        <dbReference type="ARBA" id="ARBA00023163"/>
    </source>
</evidence>
<evidence type="ECO:0000256" key="3">
    <source>
        <dbReference type="ARBA" id="ARBA00007163"/>
    </source>
</evidence>
<dbReference type="PANTHER" id="PTHR40621">
    <property type="entry name" value="TRANSCRIPTION FACTOR KAPC-RELATED"/>
    <property type="match status" value="1"/>
</dbReference>
<evidence type="ECO:0000256" key="8">
    <source>
        <dbReference type="ARBA" id="ARBA00044067"/>
    </source>
</evidence>
<evidence type="ECO:0000313" key="11">
    <source>
        <dbReference type="EMBL" id="POS80548.1"/>
    </source>
</evidence>
<dbReference type="GO" id="GO:0090575">
    <property type="term" value="C:RNA polymerase II transcription regulator complex"/>
    <property type="evidence" value="ECO:0007669"/>
    <property type="project" value="TreeGrafter"/>
</dbReference>
<dbReference type="GO" id="GO:0001228">
    <property type="term" value="F:DNA-binding transcription activator activity, RNA polymerase II-specific"/>
    <property type="evidence" value="ECO:0007669"/>
    <property type="project" value="TreeGrafter"/>
</dbReference>
<accession>A0A2P5IDI2</accession>
<evidence type="ECO:0000256" key="2">
    <source>
        <dbReference type="ARBA" id="ARBA00004123"/>
    </source>
</evidence>
<dbReference type="InterPro" id="IPR004827">
    <property type="entry name" value="bZIP"/>
</dbReference>
<keyword evidence="6" id="KW-0804">Transcription</keyword>
<organism evidence="11 12">
    <name type="scientific">Diaporthe helianthi</name>
    <dbReference type="NCBI Taxonomy" id="158607"/>
    <lineage>
        <taxon>Eukaryota</taxon>
        <taxon>Fungi</taxon>
        <taxon>Dikarya</taxon>
        <taxon>Ascomycota</taxon>
        <taxon>Pezizomycotina</taxon>
        <taxon>Sordariomycetes</taxon>
        <taxon>Sordariomycetidae</taxon>
        <taxon>Diaporthales</taxon>
        <taxon>Diaporthaceae</taxon>
        <taxon>Diaporthe</taxon>
    </lineage>
</organism>
<evidence type="ECO:0000313" key="12">
    <source>
        <dbReference type="Proteomes" id="UP000094444"/>
    </source>
</evidence>
<dbReference type="GO" id="GO:0000976">
    <property type="term" value="F:transcription cis-regulatory region binding"/>
    <property type="evidence" value="ECO:0007669"/>
    <property type="project" value="InterPro"/>
</dbReference>
<evidence type="ECO:0000256" key="7">
    <source>
        <dbReference type="ARBA" id="ARBA00023242"/>
    </source>
</evidence>
<keyword evidence="5" id="KW-0238">DNA-binding</keyword>
<evidence type="ECO:0000256" key="5">
    <source>
        <dbReference type="ARBA" id="ARBA00023125"/>
    </source>
</evidence>
<protein>
    <recommendedName>
        <fullName evidence="8">Putative transcription factor kapC</fullName>
    </recommendedName>
</protein>
<dbReference type="Pfam" id="PF00170">
    <property type="entry name" value="bZIP_1"/>
    <property type="match status" value="1"/>
</dbReference>
<proteinExistence type="inferred from homology"/>
<dbReference type="PANTHER" id="PTHR40621:SF11">
    <property type="entry name" value="TRANSCRIPTION FACTOR KAPC-RELATED"/>
    <property type="match status" value="1"/>
</dbReference>
<dbReference type="AlphaFoldDB" id="A0A2P5IDI2"/>